<reference evidence="2" key="1">
    <citation type="submission" date="2016-11" db="EMBL/GenBank/DDBJ databases">
        <authorList>
            <person name="Varghese N."/>
            <person name="Submissions S."/>
        </authorList>
    </citation>
    <scope>NUCLEOTIDE SEQUENCE [LARGE SCALE GENOMIC DNA]</scope>
    <source>
        <strain evidence="2">DSM 18569</strain>
    </source>
</reference>
<dbReference type="Proteomes" id="UP000183947">
    <property type="component" value="Unassembled WGS sequence"/>
</dbReference>
<sequence length="287" mass="32279">MSTTEILKEAYTLIDNKISQSTFIDISETIIDSLIKKFGKSTVSRYAGSDDTSEINNVLTHVIEVGSLKAMKDAGLIINTNTLTDRCIATAFIMNHSLAQVLKQKGAFNYSRDGYFTFDGVQILAARIHELCGTHLSYNNLPQHVKNDTFTVDELFAFYLGDYYVKKNIPPFTIVCKPFVENINYGSIASEKNLADAMKSWENCLFDISNSQIRVSHNGEIIFESPLELIEADEIYETFLGNINSFQKFRFLKSGNTASLIMNAVHKKHQFTIASVLPHGFAITYTY</sequence>
<proteinExistence type="predicted"/>
<name>A0A1M7HJU9_9BACT</name>
<evidence type="ECO:0000313" key="2">
    <source>
        <dbReference type="Proteomes" id="UP000183947"/>
    </source>
</evidence>
<dbReference type="AlphaFoldDB" id="A0A1M7HJU9"/>
<accession>A0A1M7HJU9</accession>
<dbReference type="RefSeq" id="WP_073289197.1">
    <property type="nucleotide sequence ID" value="NZ_FRAS01000051.1"/>
</dbReference>
<evidence type="ECO:0000313" key="1">
    <source>
        <dbReference type="EMBL" id="SHM28718.1"/>
    </source>
</evidence>
<organism evidence="1 2">
    <name type="scientific">Hymenobacter psychrotolerans DSM 18569</name>
    <dbReference type="NCBI Taxonomy" id="1121959"/>
    <lineage>
        <taxon>Bacteria</taxon>
        <taxon>Pseudomonadati</taxon>
        <taxon>Bacteroidota</taxon>
        <taxon>Cytophagia</taxon>
        <taxon>Cytophagales</taxon>
        <taxon>Hymenobacteraceae</taxon>
        <taxon>Hymenobacter</taxon>
    </lineage>
</organism>
<gene>
    <name evidence="1" type="ORF">SAMN02746009_04242</name>
</gene>
<protein>
    <submittedName>
        <fullName evidence="1">Uncharacterized protein</fullName>
    </submittedName>
</protein>
<dbReference type="EMBL" id="FRAS01000051">
    <property type="protein sequence ID" value="SHM28718.1"/>
    <property type="molecule type" value="Genomic_DNA"/>
</dbReference>
<dbReference type="STRING" id="1121959.SAMN02746009_04242"/>
<keyword evidence="2" id="KW-1185">Reference proteome</keyword>